<evidence type="ECO:0000256" key="2">
    <source>
        <dbReference type="ARBA" id="ARBA00022730"/>
    </source>
</evidence>
<dbReference type="AlphaFoldDB" id="A0A1G1Z8U2"/>
<gene>
    <name evidence="7" type="primary">rpsM</name>
    <name evidence="10" type="ORF">A3I33_00260</name>
</gene>
<reference evidence="10 11" key="1">
    <citation type="journal article" date="2016" name="Nat. Commun.">
        <title>Thousands of microbial genomes shed light on interconnected biogeochemical processes in an aquifer system.</title>
        <authorList>
            <person name="Anantharaman K."/>
            <person name="Brown C.T."/>
            <person name="Hug L.A."/>
            <person name="Sharon I."/>
            <person name="Castelle C.J."/>
            <person name="Probst A.J."/>
            <person name="Thomas B.C."/>
            <person name="Singh A."/>
            <person name="Wilkins M.J."/>
            <person name="Karaoz U."/>
            <person name="Brodie E.L."/>
            <person name="Williams K.H."/>
            <person name="Hubbard S.S."/>
            <person name="Banfield J.F."/>
        </authorList>
    </citation>
    <scope>NUCLEOTIDE SEQUENCE [LARGE SCALE GENOMIC DNA]</scope>
</reference>
<evidence type="ECO:0000256" key="1">
    <source>
        <dbReference type="ARBA" id="ARBA00008080"/>
    </source>
</evidence>
<sequence>MMRVAGVNIPDEKKVGVALTYIFGVGPTSASVILDKTKIDASKRTKDLTTQEVSKIKDLLEKEYQIEGELRASIRQDIGRLKIIKSYRGTRHSKQLPARGQSTKRNSRTRRGNVRATAGSGRRKLALK</sequence>
<dbReference type="GO" id="GO:0019843">
    <property type="term" value="F:rRNA binding"/>
    <property type="evidence" value="ECO:0007669"/>
    <property type="project" value="UniProtKB-UniRule"/>
</dbReference>
<dbReference type="GO" id="GO:0000049">
    <property type="term" value="F:tRNA binding"/>
    <property type="evidence" value="ECO:0007669"/>
    <property type="project" value="UniProtKB-UniRule"/>
</dbReference>
<dbReference type="PANTHER" id="PTHR10871:SF1">
    <property type="entry name" value="SMALL RIBOSOMAL SUBUNIT PROTEIN US13M"/>
    <property type="match status" value="1"/>
</dbReference>
<evidence type="ECO:0000256" key="6">
    <source>
        <dbReference type="ARBA" id="ARBA00035166"/>
    </source>
</evidence>
<evidence type="ECO:0000256" key="8">
    <source>
        <dbReference type="RuleBase" id="RU003830"/>
    </source>
</evidence>
<dbReference type="EMBL" id="MHJA01000017">
    <property type="protein sequence ID" value="OGY61052.1"/>
    <property type="molecule type" value="Genomic_DNA"/>
</dbReference>
<dbReference type="HAMAP" id="MF_01315">
    <property type="entry name" value="Ribosomal_uS13"/>
    <property type="match status" value="1"/>
</dbReference>
<accession>A0A1G1Z8U2</accession>
<dbReference type="SUPFAM" id="SSF46946">
    <property type="entry name" value="S13-like H2TH domain"/>
    <property type="match status" value="1"/>
</dbReference>
<dbReference type="GO" id="GO:0015935">
    <property type="term" value="C:small ribosomal subunit"/>
    <property type="evidence" value="ECO:0007669"/>
    <property type="project" value="TreeGrafter"/>
</dbReference>
<dbReference type="FunFam" id="1.10.8.50:FF:000001">
    <property type="entry name" value="30S ribosomal protein S13"/>
    <property type="match status" value="1"/>
</dbReference>
<dbReference type="Gene3D" id="4.10.910.10">
    <property type="entry name" value="30s ribosomal protein s13, domain 2"/>
    <property type="match status" value="1"/>
</dbReference>
<dbReference type="InterPro" id="IPR019980">
    <property type="entry name" value="Ribosomal_uS13_bac-type"/>
</dbReference>
<comment type="subunit">
    <text evidence="7">Part of the 30S ribosomal subunit. Forms a loose heterodimer with protein S19. Forms two bridges to the 50S subunit in the 70S ribosome.</text>
</comment>
<dbReference type="NCBIfam" id="TIGR03631">
    <property type="entry name" value="uS13_bact"/>
    <property type="match status" value="1"/>
</dbReference>
<dbReference type="GO" id="GO:0003735">
    <property type="term" value="F:structural constituent of ribosome"/>
    <property type="evidence" value="ECO:0007669"/>
    <property type="project" value="InterPro"/>
</dbReference>
<keyword evidence="3 7" id="KW-0694">RNA-binding</keyword>
<keyword evidence="4 7" id="KW-0689">Ribosomal protein</keyword>
<evidence type="ECO:0000256" key="3">
    <source>
        <dbReference type="ARBA" id="ARBA00022884"/>
    </source>
</evidence>
<dbReference type="GO" id="GO:0005829">
    <property type="term" value="C:cytosol"/>
    <property type="evidence" value="ECO:0007669"/>
    <property type="project" value="TreeGrafter"/>
</dbReference>
<evidence type="ECO:0000256" key="5">
    <source>
        <dbReference type="ARBA" id="ARBA00023274"/>
    </source>
</evidence>
<dbReference type="InterPro" id="IPR001892">
    <property type="entry name" value="Ribosomal_uS13"/>
</dbReference>
<keyword evidence="7" id="KW-0820">tRNA-binding</keyword>
<dbReference type="InterPro" id="IPR027437">
    <property type="entry name" value="Rbsml_uS13_C"/>
</dbReference>
<name>A0A1G1Z8U2_9BACT</name>
<dbReference type="Pfam" id="PF00416">
    <property type="entry name" value="Ribosomal_S13"/>
    <property type="match status" value="1"/>
</dbReference>
<dbReference type="PANTHER" id="PTHR10871">
    <property type="entry name" value="30S RIBOSOMAL PROTEIN S13/40S RIBOSOMAL PROTEIN S18"/>
    <property type="match status" value="1"/>
</dbReference>
<organism evidence="10 11">
    <name type="scientific">Candidatus Colwellbacteria bacterium RIFCSPLOWO2_02_FULL_45_11</name>
    <dbReference type="NCBI Taxonomy" id="1797692"/>
    <lineage>
        <taxon>Bacteria</taxon>
        <taxon>Candidatus Colwelliibacteriota</taxon>
    </lineage>
</organism>
<keyword evidence="5 7" id="KW-0687">Ribonucleoprotein</keyword>
<dbReference type="GO" id="GO:0006412">
    <property type="term" value="P:translation"/>
    <property type="evidence" value="ECO:0007669"/>
    <property type="project" value="UniProtKB-UniRule"/>
</dbReference>
<evidence type="ECO:0000256" key="4">
    <source>
        <dbReference type="ARBA" id="ARBA00022980"/>
    </source>
</evidence>
<dbReference type="PIRSF" id="PIRSF002134">
    <property type="entry name" value="Ribosomal_S13"/>
    <property type="match status" value="1"/>
</dbReference>
<keyword evidence="2 7" id="KW-0699">rRNA-binding</keyword>
<evidence type="ECO:0000256" key="9">
    <source>
        <dbReference type="SAM" id="MobiDB-lite"/>
    </source>
</evidence>
<dbReference type="PROSITE" id="PS50159">
    <property type="entry name" value="RIBOSOMAL_S13_2"/>
    <property type="match status" value="1"/>
</dbReference>
<comment type="caution">
    <text evidence="10">The sequence shown here is derived from an EMBL/GenBank/DDBJ whole genome shotgun (WGS) entry which is preliminary data.</text>
</comment>
<comment type="similarity">
    <text evidence="1 7 8">Belongs to the universal ribosomal protein uS13 family.</text>
</comment>
<proteinExistence type="inferred from homology"/>
<comment type="function">
    <text evidence="7">Located at the top of the head of the 30S subunit, it contacts several helices of the 16S rRNA. In the 70S ribosome it contacts the 23S rRNA (bridge B1a) and protein L5 of the 50S subunit (bridge B1b), connecting the 2 subunits; these bridges are implicated in subunit movement. Contacts the tRNAs in the A and P-sites.</text>
</comment>
<evidence type="ECO:0000313" key="10">
    <source>
        <dbReference type="EMBL" id="OGY61052.1"/>
    </source>
</evidence>
<dbReference type="STRING" id="1797692.A3I33_00260"/>
<dbReference type="InterPro" id="IPR010979">
    <property type="entry name" value="Ribosomal_uS13-like_H2TH"/>
</dbReference>
<evidence type="ECO:0000256" key="7">
    <source>
        <dbReference type="HAMAP-Rule" id="MF_01315"/>
    </source>
</evidence>
<dbReference type="Proteomes" id="UP000176544">
    <property type="component" value="Unassembled WGS sequence"/>
</dbReference>
<feature type="region of interest" description="Disordered" evidence="9">
    <location>
        <begin position="89"/>
        <end position="128"/>
    </location>
</feature>
<protein>
    <recommendedName>
        <fullName evidence="6 7">Small ribosomal subunit protein uS13</fullName>
    </recommendedName>
</protein>
<evidence type="ECO:0000313" key="11">
    <source>
        <dbReference type="Proteomes" id="UP000176544"/>
    </source>
</evidence>
<dbReference type="Gene3D" id="1.10.8.50">
    <property type="match status" value="1"/>
</dbReference>